<sequence>MPPSARANLPIRARSAPVNAPLTWPNSSLSNRFSGIAAQLTYTRGCRLRFERWCMVRATSSLPTPVSPWIRILNCEGATTSISAFMASMGPLLPIISTLSRLHASWLSSSRRNCVCLAWFSSSEKVSVIFNVAAAMAASISKLRGER</sequence>
<dbReference type="AlphaFoldDB" id="A0A655PSK9"/>
<evidence type="ECO:0000313" key="2">
    <source>
        <dbReference type="Proteomes" id="UP000044806"/>
    </source>
</evidence>
<dbReference type="EMBL" id="CWOW01000004">
    <property type="protein sequence ID" value="CSA26348.1"/>
    <property type="molecule type" value="Genomic_DNA"/>
</dbReference>
<name>A0A655PSK9_VIBCL</name>
<accession>A0A655PSK9</accession>
<proteinExistence type="predicted"/>
<gene>
    <name evidence="1" type="ORF">ERS013165_01167</name>
</gene>
<protein>
    <submittedName>
        <fullName evidence="1">Uncharacterized protein</fullName>
    </submittedName>
</protein>
<organism evidence="1 2">
    <name type="scientific">Vibrio cholerae</name>
    <dbReference type="NCBI Taxonomy" id="666"/>
    <lineage>
        <taxon>Bacteria</taxon>
        <taxon>Pseudomonadati</taxon>
        <taxon>Pseudomonadota</taxon>
        <taxon>Gammaproteobacteria</taxon>
        <taxon>Vibrionales</taxon>
        <taxon>Vibrionaceae</taxon>
        <taxon>Vibrio</taxon>
    </lineage>
</organism>
<dbReference type="Proteomes" id="UP000044806">
    <property type="component" value="Unassembled WGS sequence"/>
</dbReference>
<reference evidence="1 2" key="1">
    <citation type="submission" date="2015-07" db="EMBL/GenBank/DDBJ databases">
        <authorList>
            <consortium name="Pathogen Informatics"/>
        </authorList>
    </citation>
    <scope>NUCLEOTIDE SEQUENCE [LARGE SCALE GENOMIC DNA]</scope>
    <source>
        <strain evidence="1 2">A51</strain>
    </source>
</reference>
<evidence type="ECO:0000313" key="1">
    <source>
        <dbReference type="EMBL" id="CSA26348.1"/>
    </source>
</evidence>